<keyword evidence="5 12" id="KW-0479">Metal-binding</keyword>
<gene>
    <name evidence="12" type="primary">rbsK</name>
    <name evidence="15" type="ORF">CTZ24_22045</name>
    <name evidence="14" type="ORF">Q3404_11290</name>
</gene>
<comment type="catalytic activity">
    <reaction evidence="12">
        <text>D-ribose + ATP = D-ribose 5-phosphate + ADP + H(+)</text>
        <dbReference type="Rhea" id="RHEA:13697"/>
        <dbReference type="ChEBI" id="CHEBI:15378"/>
        <dbReference type="ChEBI" id="CHEBI:30616"/>
        <dbReference type="ChEBI" id="CHEBI:47013"/>
        <dbReference type="ChEBI" id="CHEBI:78346"/>
        <dbReference type="ChEBI" id="CHEBI:456216"/>
        <dbReference type="EC" id="2.7.1.15"/>
    </reaction>
</comment>
<dbReference type="KEGG" id="ppho:CTZ24_22045"/>
<geneLocation type="plasmid" evidence="16">
    <name>pmsr2a</name>
</geneLocation>
<feature type="active site" description="Proton acceptor" evidence="12">
    <location>
        <position position="234"/>
    </location>
</feature>
<keyword evidence="11 12" id="KW-0119">Carbohydrate metabolism</keyword>
<dbReference type="SUPFAM" id="SSF53613">
    <property type="entry name" value="Ribokinase-like"/>
    <property type="match status" value="1"/>
</dbReference>
<evidence type="ECO:0000313" key="17">
    <source>
        <dbReference type="Proteomes" id="UP001171299"/>
    </source>
</evidence>
<comment type="similarity">
    <text evidence="1">Belongs to the carbohydrate kinase pfkB family.</text>
</comment>
<evidence type="ECO:0000313" key="15">
    <source>
        <dbReference type="EMBL" id="QGR09132.1"/>
    </source>
</evidence>
<feature type="binding site" evidence="12">
    <location>
        <position position="271"/>
    </location>
    <ligand>
        <name>K(+)</name>
        <dbReference type="ChEBI" id="CHEBI:29103"/>
    </ligand>
</feature>
<evidence type="ECO:0000313" key="14">
    <source>
        <dbReference type="EMBL" id="MDO6407161.1"/>
    </source>
</evidence>
<feature type="binding site" evidence="12">
    <location>
        <position position="266"/>
    </location>
    <ligand>
        <name>K(+)</name>
        <dbReference type="ChEBI" id="CHEBI:29103"/>
    </ligand>
</feature>
<sequence>MHIYVCGNITVDEFWQVDHFPAEGESALGNKVHSDVGGKGANQAMILSRCGLTTSLITATGEDSQGEWLRQRASDENLLLLPAVASVPFSDNSVIFTTANGDNAIMTSNAAANSLTPERVSDWLKAAQPGDIFLQQGNLSAPTTLALFQLAKSRGMTTVFNPSPVNPAFVDCWPWVDIAVVNQGEAALLKPRLPPHGSLIITLGASGAELQRDQQHWQVPAIQAEVVDTTGAGDTFLAVLLASSLLRQTAPDSLALHHATAAAAITVSRRGTWRAFPTRAELQTLLSDRHPS</sequence>
<feature type="binding site" evidence="12">
    <location>
        <position position="230"/>
    </location>
    <ligand>
        <name>K(+)</name>
        <dbReference type="ChEBI" id="CHEBI:29103"/>
    </ligand>
</feature>
<keyword evidence="7 12" id="KW-0418">Kinase</keyword>
<name>A0AAP9KRS4_9GAMM</name>
<feature type="binding site" evidence="12">
    <location>
        <position position="228"/>
    </location>
    <ligand>
        <name>K(+)</name>
        <dbReference type="ChEBI" id="CHEBI:29103"/>
    </ligand>
</feature>
<protein>
    <recommendedName>
        <fullName evidence="3 12">Ribokinase</fullName>
        <shortName evidence="12">RK</shortName>
        <ecNumber evidence="2 12">2.7.1.15</ecNumber>
    </recommendedName>
</protein>
<dbReference type="InterPro" id="IPR029056">
    <property type="entry name" value="Ribokinase-like"/>
</dbReference>
<dbReference type="GO" id="GO:0005524">
    <property type="term" value="F:ATP binding"/>
    <property type="evidence" value="ECO:0007669"/>
    <property type="project" value="UniProtKB-UniRule"/>
</dbReference>
<feature type="domain" description="Carbohydrate kinase PfkB" evidence="13">
    <location>
        <begin position="14"/>
        <end position="277"/>
    </location>
</feature>
<evidence type="ECO:0000259" key="13">
    <source>
        <dbReference type="Pfam" id="PF00294"/>
    </source>
</evidence>
<feature type="binding site" evidence="12">
    <location>
        <position position="269"/>
    </location>
    <ligand>
        <name>K(+)</name>
        <dbReference type="ChEBI" id="CHEBI:29103"/>
    </ligand>
</feature>
<dbReference type="GO" id="GO:0004747">
    <property type="term" value="F:ribokinase activity"/>
    <property type="evidence" value="ECO:0007669"/>
    <property type="project" value="UniProtKB-UniRule"/>
</dbReference>
<dbReference type="GO" id="GO:0019303">
    <property type="term" value="P:D-ribose catabolic process"/>
    <property type="evidence" value="ECO:0007669"/>
    <property type="project" value="UniProtKB-UniRule"/>
</dbReference>
<evidence type="ECO:0000256" key="2">
    <source>
        <dbReference type="ARBA" id="ARBA00012035"/>
    </source>
</evidence>
<evidence type="ECO:0000256" key="1">
    <source>
        <dbReference type="ARBA" id="ARBA00005380"/>
    </source>
</evidence>
<dbReference type="Gene3D" id="3.40.1190.20">
    <property type="match status" value="1"/>
</dbReference>
<dbReference type="PANTHER" id="PTHR10584:SF166">
    <property type="entry name" value="RIBOKINASE"/>
    <property type="match status" value="1"/>
</dbReference>
<dbReference type="InterPro" id="IPR011877">
    <property type="entry name" value="Ribokinase"/>
</dbReference>
<keyword evidence="6 12" id="KW-0547">Nucleotide-binding</keyword>
<dbReference type="Proteomes" id="UP001171299">
    <property type="component" value="Unassembled WGS sequence"/>
</dbReference>
<accession>A0AAP9KRS4</accession>
<evidence type="ECO:0000313" key="16">
    <source>
        <dbReference type="Proteomes" id="UP000424872"/>
    </source>
</evidence>
<evidence type="ECO:0000256" key="11">
    <source>
        <dbReference type="ARBA" id="ARBA00023277"/>
    </source>
</evidence>
<keyword evidence="15" id="KW-0614">Plasmid</keyword>
<dbReference type="EMBL" id="JAUOOM010000009">
    <property type="protein sequence ID" value="MDO6407161.1"/>
    <property type="molecule type" value="Genomic_DNA"/>
</dbReference>
<evidence type="ECO:0000256" key="10">
    <source>
        <dbReference type="ARBA" id="ARBA00022958"/>
    </source>
</evidence>
<feature type="binding site" evidence="12">
    <location>
        <position position="234"/>
    </location>
    <ligand>
        <name>substrate</name>
    </ligand>
</feature>
<evidence type="ECO:0000256" key="6">
    <source>
        <dbReference type="ARBA" id="ARBA00022741"/>
    </source>
</evidence>
<feature type="binding site" evidence="12">
    <location>
        <position position="182"/>
    </location>
    <ligand>
        <name>ATP</name>
        <dbReference type="ChEBI" id="CHEBI:30616"/>
    </ligand>
</feature>
<comment type="pathway">
    <text evidence="12">Carbohydrate metabolism; D-ribose degradation; D-ribose 5-phosphate from beta-D-ribopyranose: step 2/2.</text>
</comment>
<dbReference type="RefSeq" id="WP_208725636.1">
    <property type="nucleotide sequence ID" value="NZ_CP024637.1"/>
</dbReference>
<comment type="subunit">
    <text evidence="12">Homodimer.</text>
</comment>
<comment type="similarity">
    <text evidence="12">Belongs to the carbohydrate kinase PfkB family. Ribokinase subfamily.</text>
</comment>
<evidence type="ECO:0000256" key="5">
    <source>
        <dbReference type="ARBA" id="ARBA00022723"/>
    </source>
</evidence>
<comment type="cofactor">
    <cofactor evidence="12">
        <name>Mg(2+)</name>
        <dbReference type="ChEBI" id="CHEBI:18420"/>
    </cofactor>
    <text evidence="12">Requires a divalent cation, most likely magnesium in vivo, as an electrophilic catalyst to aid phosphoryl group transfer. It is the chelate of the metal and the nucleotide that is the actual substrate.</text>
</comment>
<dbReference type="GO" id="GO:0046872">
    <property type="term" value="F:metal ion binding"/>
    <property type="evidence" value="ECO:0007669"/>
    <property type="project" value="UniProtKB-KW"/>
</dbReference>
<comment type="caution">
    <text evidence="12">Lacks conserved residue(s) required for the propagation of feature annotation.</text>
</comment>
<dbReference type="AlphaFoldDB" id="A0AAP9KRS4"/>
<evidence type="ECO:0000256" key="8">
    <source>
        <dbReference type="ARBA" id="ARBA00022840"/>
    </source>
</evidence>
<dbReference type="PRINTS" id="PR00990">
    <property type="entry name" value="RIBOKINASE"/>
</dbReference>
<dbReference type="EC" id="2.7.1.15" evidence="2 12"/>
<reference evidence="16" key="1">
    <citation type="submission" date="2017-11" db="EMBL/GenBank/DDBJ databases">
        <title>Genome sequence of Pantoea sp. MSR2.</title>
        <authorList>
            <person name="Nascimento F.X."/>
        </authorList>
    </citation>
    <scope>NUCLEOTIDE SEQUENCE [LARGE SCALE GENOMIC DNA]</scope>
    <source>
        <strain evidence="16">MSR2</strain>
        <plasmid evidence="16">pmsr2a</plasmid>
    </source>
</reference>
<keyword evidence="10 12" id="KW-0630">Potassium</keyword>
<reference evidence="14" key="3">
    <citation type="submission" date="2023-07" db="EMBL/GenBank/DDBJ databases">
        <title>The extreme plant-growth-promoting properties of Pantoea phytobeneficialis PF55 revealed by functional and genomic analysis.</title>
        <authorList>
            <person name="Nascimento F.X."/>
            <person name="Marcio R.J."/>
        </authorList>
    </citation>
    <scope>NUCLEOTIDE SEQUENCE</scope>
    <source>
        <strain evidence="14">PF55</strain>
    </source>
</reference>
<evidence type="ECO:0000256" key="4">
    <source>
        <dbReference type="ARBA" id="ARBA00022679"/>
    </source>
</evidence>
<comment type="subcellular location">
    <subcellularLocation>
        <location evidence="12">Cytoplasm</location>
    </subcellularLocation>
</comment>
<evidence type="ECO:0000256" key="12">
    <source>
        <dbReference type="HAMAP-Rule" id="MF_01987"/>
    </source>
</evidence>
<dbReference type="InterPro" id="IPR002173">
    <property type="entry name" value="Carboh/pur_kinase_PfkB_CS"/>
</dbReference>
<keyword evidence="4 12" id="KW-0808">Transferase</keyword>
<dbReference type="GO" id="GO:0005737">
    <property type="term" value="C:cytoplasm"/>
    <property type="evidence" value="ECO:0007669"/>
    <property type="project" value="UniProtKB-SubCell"/>
</dbReference>
<organism evidence="15 16">
    <name type="scientific">Pantoea phytobeneficialis</name>
    <dbReference type="NCBI Taxonomy" id="2052056"/>
    <lineage>
        <taxon>Bacteria</taxon>
        <taxon>Pseudomonadati</taxon>
        <taxon>Pseudomonadota</taxon>
        <taxon>Gammaproteobacteria</taxon>
        <taxon>Enterobacterales</taxon>
        <taxon>Erwiniaceae</taxon>
        <taxon>Pantoea</taxon>
    </lineage>
</organism>
<reference evidence="15" key="2">
    <citation type="journal article" date="2020" name="Environ. Microbiol.">
        <title>The extreme plant-growth-promoting properties of Pantoea phytobeneficialis MSR2 revealed by functional and genomic analysis.</title>
        <authorList>
            <person name="Nascimento F.X."/>
            <person name="Hernandez A.G."/>
            <person name="Glick B.R."/>
            <person name="Rossi M.J."/>
        </authorList>
    </citation>
    <scope>NUCLEOTIDE SEQUENCE</scope>
    <source>
        <strain evidence="15">MSR2</strain>
    </source>
</reference>
<dbReference type="InterPro" id="IPR011611">
    <property type="entry name" value="PfkB_dom"/>
</dbReference>
<feature type="binding site" evidence="12">
    <location>
        <begin position="202"/>
        <end position="207"/>
    </location>
    <ligand>
        <name>ATP</name>
        <dbReference type="ChEBI" id="CHEBI:30616"/>
    </ligand>
</feature>
<feature type="binding site" evidence="12">
    <location>
        <begin position="38"/>
        <end position="42"/>
    </location>
    <ligand>
        <name>substrate</name>
    </ligand>
</feature>
<dbReference type="InterPro" id="IPR002139">
    <property type="entry name" value="Ribo/fructo_kinase"/>
</dbReference>
<dbReference type="Proteomes" id="UP000424872">
    <property type="component" value="Plasmid pMSR2A"/>
</dbReference>
<dbReference type="HAMAP" id="MF_01987">
    <property type="entry name" value="Ribokinase"/>
    <property type="match status" value="1"/>
</dbReference>
<geneLocation type="plasmid" evidence="15">
    <name>pMSR2A</name>
</geneLocation>
<evidence type="ECO:0000256" key="9">
    <source>
        <dbReference type="ARBA" id="ARBA00022842"/>
    </source>
</evidence>
<keyword evidence="12" id="KW-0963">Cytoplasm</keyword>
<evidence type="ECO:0000256" key="7">
    <source>
        <dbReference type="ARBA" id="ARBA00022777"/>
    </source>
</evidence>
<dbReference type="Pfam" id="PF00294">
    <property type="entry name" value="PfkB"/>
    <property type="match status" value="1"/>
</dbReference>
<comment type="activity regulation">
    <text evidence="12">Activated by a monovalent cation that binds near, but not in, the active site. The most likely occupant of the site in vivo is potassium. Ion binding induces a conformational change that may alter substrate affinity.</text>
</comment>
<keyword evidence="8 12" id="KW-0067">ATP-binding</keyword>
<keyword evidence="9 12" id="KW-0460">Magnesium</keyword>
<feature type="binding site" evidence="12">
    <location>
        <begin position="233"/>
        <end position="234"/>
    </location>
    <ligand>
        <name>ATP</name>
        <dbReference type="ChEBI" id="CHEBI:30616"/>
    </ligand>
</feature>
<feature type="binding site" evidence="12">
    <location>
        <begin position="10"/>
        <end position="12"/>
    </location>
    <ligand>
        <name>substrate</name>
    </ligand>
</feature>
<dbReference type="PANTHER" id="PTHR10584">
    <property type="entry name" value="SUGAR KINASE"/>
    <property type="match status" value="1"/>
</dbReference>
<comment type="function">
    <text evidence="12">Catalyzes the phosphorylation of ribose at O-5 in a reaction requiring ATP and magnesium. The resulting D-ribose-5-phosphate can then be used either for sythesis of nucleotides, histidine, and tryptophan, or as a component of the pentose phosphate pathway.</text>
</comment>
<evidence type="ECO:0000256" key="3">
    <source>
        <dbReference type="ARBA" id="ARBA00016943"/>
    </source>
</evidence>
<keyword evidence="17" id="KW-1185">Reference proteome</keyword>
<dbReference type="EMBL" id="CP024637">
    <property type="protein sequence ID" value="QGR09132.1"/>
    <property type="molecule type" value="Genomic_DNA"/>
</dbReference>
<proteinExistence type="inferred from homology"/>
<dbReference type="PROSITE" id="PS00583">
    <property type="entry name" value="PFKB_KINASES_1"/>
    <property type="match status" value="1"/>
</dbReference>